<evidence type="ECO:0000256" key="3">
    <source>
        <dbReference type="ARBA" id="ARBA00023125"/>
    </source>
</evidence>
<proteinExistence type="inferred from homology"/>
<comment type="function">
    <text evidence="1">Histone-like DNA-binding protein which is capable of wrapping DNA to stabilize it, and thus to prevent its denaturation under extreme environmental conditions.</text>
</comment>
<dbReference type="InterPro" id="IPR020816">
    <property type="entry name" value="Histone-like_DNA-bd_CS"/>
</dbReference>
<dbReference type="CDD" id="cd13836">
    <property type="entry name" value="IHF_B"/>
    <property type="match status" value="1"/>
</dbReference>
<dbReference type="Proteomes" id="UP000671995">
    <property type="component" value="Chromosome"/>
</dbReference>
<organism evidence="5 6">
    <name type="scientific">Treponema parvum</name>
    <dbReference type="NCBI Taxonomy" id="138851"/>
    <lineage>
        <taxon>Bacteria</taxon>
        <taxon>Pseudomonadati</taxon>
        <taxon>Spirochaetota</taxon>
        <taxon>Spirochaetia</taxon>
        <taxon>Spirochaetales</taxon>
        <taxon>Treponemataceae</taxon>
        <taxon>Treponema</taxon>
    </lineage>
</organism>
<name>A0A975F0B4_9SPIR</name>
<protein>
    <submittedName>
        <fullName evidence="5">Integration host factor subunit beta</fullName>
    </submittedName>
</protein>
<dbReference type="GO" id="GO:0005829">
    <property type="term" value="C:cytosol"/>
    <property type="evidence" value="ECO:0007669"/>
    <property type="project" value="TreeGrafter"/>
</dbReference>
<dbReference type="PRINTS" id="PR01727">
    <property type="entry name" value="DNABINDINGHU"/>
</dbReference>
<sequence>MSAKKITKYDLVESVYQNTKHEKRVVQDIVENLLVELKTVLKDGATIELRGFGTFEPRLRKGRSRARNPKTGEQLSVAPHYVAAFRSGQELKKALWDLPVKEDKKD</sequence>
<dbReference type="GO" id="GO:0003677">
    <property type="term" value="F:DNA binding"/>
    <property type="evidence" value="ECO:0007669"/>
    <property type="project" value="UniProtKB-KW"/>
</dbReference>
<dbReference type="AlphaFoldDB" id="A0A975F0B4"/>
<dbReference type="InterPro" id="IPR000119">
    <property type="entry name" value="Hist_DNA-bd"/>
</dbReference>
<dbReference type="InterPro" id="IPR010992">
    <property type="entry name" value="IHF-like_DNA-bd_dom_sf"/>
</dbReference>
<dbReference type="Pfam" id="PF00216">
    <property type="entry name" value="Bac_DNA_binding"/>
    <property type="match status" value="1"/>
</dbReference>
<dbReference type="Gene3D" id="4.10.520.10">
    <property type="entry name" value="IHF-like DNA-binding proteins"/>
    <property type="match status" value="1"/>
</dbReference>
<evidence type="ECO:0000256" key="4">
    <source>
        <dbReference type="RuleBase" id="RU003939"/>
    </source>
</evidence>
<dbReference type="EMBL" id="CP054257">
    <property type="protein sequence ID" value="QTQ12111.1"/>
    <property type="molecule type" value="Genomic_DNA"/>
</dbReference>
<dbReference type="PANTHER" id="PTHR33175">
    <property type="entry name" value="DNA-BINDING PROTEIN HU"/>
    <property type="match status" value="1"/>
</dbReference>
<evidence type="ECO:0000313" key="6">
    <source>
        <dbReference type="Proteomes" id="UP000671995"/>
    </source>
</evidence>
<dbReference type="PANTHER" id="PTHR33175:SF2">
    <property type="entry name" value="INTEGRATION HOST FACTOR SUBUNIT ALPHA"/>
    <property type="match status" value="1"/>
</dbReference>
<evidence type="ECO:0000313" key="5">
    <source>
        <dbReference type="EMBL" id="QTQ12111.1"/>
    </source>
</evidence>
<dbReference type="SUPFAM" id="SSF47729">
    <property type="entry name" value="IHF-like DNA-binding proteins"/>
    <property type="match status" value="1"/>
</dbReference>
<dbReference type="RefSeq" id="WP_210116825.1">
    <property type="nucleotide sequence ID" value="NZ_CP054257.1"/>
</dbReference>
<dbReference type="PROSITE" id="PS00045">
    <property type="entry name" value="HISTONE_LIKE"/>
    <property type="match status" value="1"/>
</dbReference>
<gene>
    <name evidence="5" type="ORF">HRI96_07840</name>
</gene>
<keyword evidence="3" id="KW-0238">DNA-binding</keyword>
<dbReference type="GO" id="GO:0030527">
    <property type="term" value="F:structural constituent of chromatin"/>
    <property type="evidence" value="ECO:0007669"/>
    <property type="project" value="InterPro"/>
</dbReference>
<comment type="similarity">
    <text evidence="2 4">Belongs to the bacterial histone-like protein family.</text>
</comment>
<evidence type="ECO:0000256" key="2">
    <source>
        <dbReference type="ARBA" id="ARBA00010529"/>
    </source>
</evidence>
<accession>A0A975F0B4</accession>
<evidence type="ECO:0000256" key="1">
    <source>
        <dbReference type="ARBA" id="ARBA00003819"/>
    </source>
</evidence>
<reference evidence="5" key="1">
    <citation type="submission" date="2020-05" db="EMBL/GenBank/DDBJ databases">
        <authorList>
            <person name="Zeng H."/>
            <person name="Chan Y.K."/>
            <person name="Watt R.M."/>
        </authorList>
    </citation>
    <scope>NUCLEOTIDE SEQUENCE</scope>
    <source>
        <strain evidence="5">ATCC 700773</strain>
    </source>
</reference>
<dbReference type="SMART" id="SM00411">
    <property type="entry name" value="BHL"/>
    <property type="match status" value="1"/>
</dbReference>
<reference evidence="5" key="2">
    <citation type="journal article" date="2021" name="Microbiol. Resour. Announc.">
        <title>Complete Genome Sequences of Three Human Oral Treponema parvum Isolates.</title>
        <authorList>
            <person name="Zeng H."/>
            <person name="Watt R.M."/>
        </authorList>
    </citation>
    <scope>NUCLEOTIDE SEQUENCE</scope>
    <source>
        <strain evidence="5">ATCC 700773</strain>
    </source>
</reference>